<keyword evidence="1" id="KW-0732">Signal</keyword>
<sequence>MTTGPVSLLLVGLGLLNPYTKALLNSSTFTSPSNSDYLFYISTQIRPPFPVPISNQPIRVSTISRCNSNPTIPISYQ</sequence>
<comment type="caution">
    <text evidence="2">The sequence shown here is derived from an EMBL/GenBank/DDBJ whole genome shotgun (WGS) entry which is preliminary data.</text>
</comment>
<feature type="chain" id="PRO_5043508432" description="Secreted protein" evidence="1">
    <location>
        <begin position="23"/>
        <end position="77"/>
    </location>
</feature>
<dbReference type="AlphaFoldDB" id="A0AAW0KIR7"/>
<gene>
    <name evidence="2" type="ORF">CFP56_019901</name>
</gene>
<evidence type="ECO:0008006" key="4">
    <source>
        <dbReference type="Google" id="ProtNLM"/>
    </source>
</evidence>
<name>A0AAW0KIR7_QUESU</name>
<reference evidence="2 3" key="1">
    <citation type="journal article" date="2018" name="Sci. Data">
        <title>The draft genome sequence of cork oak.</title>
        <authorList>
            <person name="Ramos A.M."/>
            <person name="Usie A."/>
            <person name="Barbosa P."/>
            <person name="Barros P.M."/>
            <person name="Capote T."/>
            <person name="Chaves I."/>
            <person name="Simoes F."/>
            <person name="Abreu I."/>
            <person name="Carrasquinho I."/>
            <person name="Faro C."/>
            <person name="Guimaraes J.B."/>
            <person name="Mendonca D."/>
            <person name="Nobrega F."/>
            <person name="Rodrigues L."/>
            <person name="Saibo N.J.M."/>
            <person name="Varela M.C."/>
            <person name="Egas C."/>
            <person name="Matos J."/>
            <person name="Miguel C.M."/>
            <person name="Oliveira M.M."/>
            <person name="Ricardo C.P."/>
            <person name="Goncalves S."/>
        </authorList>
    </citation>
    <scope>NUCLEOTIDE SEQUENCE [LARGE SCALE GENOMIC DNA]</scope>
    <source>
        <strain evidence="3">cv. HL8</strain>
    </source>
</reference>
<evidence type="ECO:0000313" key="2">
    <source>
        <dbReference type="EMBL" id="KAK7838346.1"/>
    </source>
</evidence>
<accession>A0AAW0KIR7</accession>
<dbReference type="Proteomes" id="UP000237347">
    <property type="component" value="Unassembled WGS sequence"/>
</dbReference>
<dbReference type="EMBL" id="PKMF04000308">
    <property type="protein sequence ID" value="KAK7838346.1"/>
    <property type="molecule type" value="Genomic_DNA"/>
</dbReference>
<keyword evidence="3" id="KW-1185">Reference proteome</keyword>
<protein>
    <recommendedName>
        <fullName evidence="4">Secreted protein</fullName>
    </recommendedName>
</protein>
<organism evidence="2 3">
    <name type="scientific">Quercus suber</name>
    <name type="common">Cork oak</name>
    <dbReference type="NCBI Taxonomy" id="58331"/>
    <lineage>
        <taxon>Eukaryota</taxon>
        <taxon>Viridiplantae</taxon>
        <taxon>Streptophyta</taxon>
        <taxon>Embryophyta</taxon>
        <taxon>Tracheophyta</taxon>
        <taxon>Spermatophyta</taxon>
        <taxon>Magnoliopsida</taxon>
        <taxon>eudicotyledons</taxon>
        <taxon>Gunneridae</taxon>
        <taxon>Pentapetalae</taxon>
        <taxon>rosids</taxon>
        <taxon>fabids</taxon>
        <taxon>Fagales</taxon>
        <taxon>Fagaceae</taxon>
        <taxon>Quercus</taxon>
    </lineage>
</organism>
<proteinExistence type="predicted"/>
<feature type="signal peptide" evidence="1">
    <location>
        <begin position="1"/>
        <end position="22"/>
    </location>
</feature>
<evidence type="ECO:0000256" key="1">
    <source>
        <dbReference type="SAM" id="SignalP"/>
    </source>
</evidence>
<evidence type="ECO:0000313" key="3">
    <source>
        <dbReference type="Proteomes" id="UP000237347"/>
    </source>
</evidence>